<dbReference type="AlphaFoldDB" id="A0A9P4VJM7"/>
<dbReference type="Pfam" id="PF00856">
    <property type="entry name" value="SET"/>
    <property type="match status" value="1"/>
</dbReference>
<evidence type="ECO:0000259" key="2">
    <source>
        <dbReference type="PROSITE" id="PS50280"/>
    </source>
</evidence>
<evidence type="ECO:0000256" key="1">
    <source>
        <dbReference type="SAM" id="MobiDB-lite"/>
    </source>
</evidence>
<proteinExistence type="predicted"/>
<comment type="caution">
    <text evidence="3">The sequence shown here is derived from an EMBL/GenBank/DDBJ whole genome shotgun (WGS) entry which is preliminary data.</text>
</comment>
<organism evidence="3 4">
    <name type="scientific">Patellaria atrata CBS 101060</name>
    <dbReference type="NCBI Taxonomy" id="1346257"/>
    <lineage>
        <taxon>Eukaryota</taxon>
        <taxon>Fungi</taxon>
        <taxon>Dikarya</taxon>
        <taxon>Ascomycota</taxon>
        <taxon>Pezizomycotina</taxon>
        <taxon>Dothideomycetes</taxon>
        <taxon>Dothideomycetes incertae sedis</taxon>
        <taxon>Patellariales</taxon>
        <taxon>Patellariaceae</taxon>
        <taxon>Patellaria</taxon>
    </lineage>
</organism>
<reference evidence="3" key="1">
    <citation type="journal article" date="2020" name="Stud. Mycol.">
        <title>101 Dothideomycetes genomes: a test case for predicting lifestyles and emergence of pathogens.</title>
        <authorList>
            <person name="Haridas S."/>
            <person name="Albert R."/>
            <person name="Binder M."/>
            <person name="Bloem J."/>
            <person name="Labutti K."/>
            <person name="Salamov A."/>
            <person name="Andreopoulos B."/>
            <person name="Baker S."/>
            <person name="Barry K."/>
            <person name="Bills G."/>
            <person name="Bluhm B."/>
            <person name="Cannon C."/>
            <person name="Castanera R."/>
            <person name="Culley D."/>
            <person name="Daum C."/>
            <person name="Ezra D."/>
            <person name="Gonzalez J."/>
            <person name="Henrissat B."/>
            <person name="Kuo A."/>
            <person name="Liang C."/>
            <person name="Lipzen A."/>
            <person name="Lutzoni F."/>
            <person name="Magnuson J."/>
            <person name="Mondo S."/>
            <person name="Nolan M."/>
            <person name="Ohm R."/>
            <person name="Pangilinan J."/>
            <person name="Park H.-J."/>
            <person name="Ramirez L."/>
            <person name="Alfaro M."/>
            <person name="Sun H."/>
            <person name="Tritt A."/>
            <person name="Yoshinaga Y."/>
            <person name="Zwiers L.-H."/>
            <person name="Turgeon B."/>
            <person name="Goodwin S."/>
            <person name="Spatafora J."/>
            <person name="Crous P."/>
            <person name="Grigoriev I."/>
        </authorList>
    </citation>
    <scope>NUCLEOTIDE SEQUENCE</scope>
    <source>
        <strain evidence="3">CBS 101060</strain>
    </source>
</reference>
<feature type="domain" description="SET" evidence="2">
    <location>
        <begin position="61"/>
        <end position="230"/>
    </location>
</feature>
<accession>A0A9P4VJM7</accession>
<dbReference type="InterPro" id="IPR053185">
    <property type="entry name" value="SET_domain_protein"/>
</dbReference>
<gene>
    <name evidence="3" type="ORF">M501DRAFT_982232</name>
</gene>
<dbReference type="InterPro" id="IPR046341">
    <property type="entry name" value="SET_dom_sf"/>
</dbReference>
<dbReference type="OrthoDB" id="265717at2759"/>
<dbReference type="SMART" id="SM00317">
    <property type="entry name" value="SET"/>
    <property type="match status" value="1"/>
</dbReference>
<dbReference type="Proteomes" id="UP000799429">
    <property type="component" value="Unassembled WGS sequence"/>
</dbReference>
<feature type="compositionally biased region" description="Low complexity" evidence="1">
    <location>
        <begin position="34"/>
        <end position="48"/>
    </location>
</feature>
<sequence>MLIEPHIWDDTHPSRASTLGKFTLVNNKEQSGDTPPISIESEPTPSSTHDSFTLPPIPENAPYTIRTSPGRGLGIFTTRPIPAGTRLIAEPPLLSVPHGRYRVADLEARYAALTPSQQALYASLGSSHTQRAKHWGVGVYKHIPRWDLERVREIQAIRCAGVKSVGSIFVTNCMGMGADGEGAGVFPTAARCNHSCVPNACFAWNERLGAETVHAVRDLEMGEEVLVSYCYVLHARDLRRWELRGYGFECECEVCEGDSWDVGSKVARSLARRARVSELDEWVGKRVKMFGLGFEGPEEVPGKNGEVGSVDGSDEGLLTLAPSREVLSQIFLMAIEMVSLLRDEGLVCPLLAGGYMTIALLCVALGDLNFAIDAAQKGLDTFLIIYGDDHYRAIETAARVRELKVKAGVGNTDD</sequence>
<dbReference type="EMBL" id="MU006109">
    <property type="protein sequence ID" value="KAF2835421.1"/>
    <property type="molecule type" value="Genomic_DNA"/>
</dbReference>
<keyword evidence="4" id="KW-1185">Reference proteome</keyword>
<dbReference type="PANTHER" id="PTHR47332">
    <property type="entry name" value="SET DOMAIN-CONTAINING PROTEIN 5"/>
    <property type="match status" value="1"/>
</dbReference>
<dbReference type="SUPFAM" id="SSF82199">
    <property type="entry name" value="SET domain"/>
    <property type="match status" value="1"/>
</dbReference>
<dbReference type="PANTHER" id="PTHR47332:SF2">
    <property type="entry name" value="SET-6"/>
    <property type="match status" value="1"/>
</dbReference>
<dbReference type="Gene3D" id="2.170.270.10">
    <property type="entry name" value="SET domain"/>
    <property type="match status" value="1"/>
</dbReference>
<evidence type="ECO:0000313" key="3">
    <source>
        <dbReference type="EMBL" id="KAF2835421.1"/>
    </source>
</evidence>
<evidence type="ECO:0000313" key="4">
    <source>
        <dbReference type="Proteomes" id="UP000799429"/>
    </source>
</evidence>
<feature type="region of interest" description="Disordered" evidence="1">
    <location>
        <begin position="26"/>
        <end position="59"/>
    </location>
</feature>
<dbReference type="CDD" id="cd20071">
    <property type="entry name" value="SET_SMYD"/>
    <property type="match status" value="1"/>
</dbReference>
<protein>
    <submittedName>
        <fullName evidence="3">SET domain-containing protein</fullName>
    </submittedName>
</protein>
<name>A0A9P4VJM7_9PEZI</name>
<dbReference type="PROSITE" id="PS50280">
    <property type="entry name" value="SET"/>
    <property type="match status" value="1"/>
</dbReference>
<dbReference type="InterPro" id="IPR001214">
    <property type="entry name" value="SET_dom"/>
</dbReference>